<dbReference type="GO" id="GO:0005737">
    <property type="term" value="C:cytoplasm"/>
    <property type="evidence" value="ECO:0007669"/>
    <property type="project" value="TreeGrafter"/>
</dbReference>
<sequence>MPAHKRAEELRSEGETLHLAFSNLDVVPSSVLNSRNLVNLNLSNNNIAALPVEFCALKSLRILHLSENILEVLPTNFNQIYLLEILSLGGNRLTSSNLDRAGLDKLGQLTRLDLGRNLLTNIPASLCEIDTLVHLALGGNEIEDIPDEIAKLQQLVGIAQNKLRTVNRALGKIRTLKGISLADNPLIDQKAELVELSGVLSVIHAMINTRTDANGTSEAAIKDSVPEDELGASFPPAAVQATYPEQVHGPHAITTLPDPVFPIPDRFSLTSADSHSCALSPISESDRSTLVGSTPSDAVLPASGEGRDSTISVSATGTTAVAGTTESPKFSPLRTDISNFVIGPASAASAGSSDGGSVFSLGYYGVATNTPVGAAVGTPMSEQPNGGGRPTSGLAEGDGSADSSKPQAPAT</sequence>
<dbReference type="InterPro" id="IPR003591">
    <property type="entry name" value="Leu-rich_rpt_typical-subtyp"/>
</dbReference>
<proteinExistence type="predicted"/>
<dbReference type="EMBL" id="JADGJQ010000001">
    <property type="protein sequence ID" value="KAJ3185624.1"/>
    <property type="molecule type" value="Genomic_DNA"/>
</dbReference>
<feature type="region of interest" description="Disordered" evidence="3">
    <location>
        <begin position="283"/>
        <end position="310"/>
    </location>
</feature>
<protein>
    <submittedName>
        <fullName evidence="4">Uncharacterized protein</fullName>
    </submittedName>
</protein>
<feature type="compositionally biased region" description="Polar residues" evidence="3">
    <location>
        <begin position="401"/>
        <end position="411"/>
    </location>
</feature>
<dbReference type="Gene3D" id="3.80.10.10">
    <property type="entry name" value="Ribonuclease Inhibitor"/>
    <property type="match status" value="2"/>
</dbReference>
<evidence type="ECO:0000256" key="2">
    <source>
        <dbReference type="ARBA" id="ARBA00022737"/>
    </source>
</evidence>
<gene>
    <name evidence="4" type="ORF">HDU87_000248</name>
</gene>
<evidence type="ECO:0000313" key="4">
    <source>
        <dbReference type="EMBL" id="KAJ3185624.1"/>
    </source>
</evidence>
<dbReference type="InterPro" id="IPR032675">
    <property type="entry name" value="LRR_dom_sf"/>
</dbReference>
<dbReference type="PANTHER" id="PTHR48051">
    <property type="match status" value="1"/>
</dbReference>
<dbReference type="AlphaFoldDB" id="A0AAD5XW72"/>
<comment type="caution">
    <text evidence="4">The sequence shown here is derived from an EMBL/GenBank/DDBJ whole genome shotgun (WGS) entry which is preliminary data.</text>
</comment>
<evidence type="ECO:0000256" key="1">
    <source>
        <dbReference type="ARBA" id="ARBA00022614"/>
    </source>
</evidence>
<accession>A0AAD5XW72</accession>
<dbReference type="Proteomes" id="UP001212152">
    <property type="component" value="Unassembled WGS sequence"/>
</dbReference>
<dbReference type="Pfam" id="PF13855">
    <property type="entry name" value="LRR_8"/>
    <property type="match status" value="1"/>
</dbReference>
<name>A0AAD5XW72_9FUNG</name>
<dbReference type="PANTHER" id="PTHR48051:SF1">
    <property type="entry name" value="RAS SUPPRESSOR PROTEIN 1"/>
    <property type="match status" value="1"/>
</dbReference>
<dbReference type="InterPro" id="IPR001611">
    <property type="entry name" value="Leu-rich_rpt"/>
</dbReference>
<feature type="region of interest" description="Disordered" evidence="3">
    <location>
        <begin position="371"/>
        <end position="411"/>
    </location>
</feature>
<dbReference type="PROSITE" id="PS51450">
    <property type="entry name" value="LRR"/>
    <property type="match status" value="1"/>
</dbReference>
<organism evidence="4 5">
    <name type="scientific">Geranomyces variabilis</name>
    <dbReference type="NCBI Taxonomy" id="109894"/>
    <lineage>
        <taxon>Eukaryota</taxon>
        <taxon>Fungi</taxon>
        <taxon>Fungi incertae sedis</taxon>
        <taxon>Chytridiomycota</taxon>
        <taxon>Chytridiomycota incertae sedis</taxon>
        <taxon>Chytridiomycetes</taxon>
        <taxon>Spizellomycetales</taxon>
        <taxon>Powellomycetaceae</taxon>
        <taxon>Geranomyces</taxon>
    </lineage>
</organism>
<keyword evidence="5" id="KW-1185">Reference proteome</keyword>
<dbReference type="InterPro" id="IPR050216">
    <property type="entry name" value="LRR_domain-containing"/>
</dbReference>
<dbReference type="SUPFAM" id="SSF52058">
    <property type="entry name" value="L domain-like"/>
    <property type="match status" value="1"/>
</dbReference>
<keyword evidence="1" id="KW-0433">Leucine-rich repeat</keyword>
<evidence type="ECO:0000313" key="5">
    <source>
        <dbReference type="Proteomes" id="UP001212152"/>
    </source>
</evidence>
<evidence type="ECO:0000256" key="3">
    <source>
        <dbReference type="SAM" id="MobiDB-lite"/>
    </source>
</evidence>
<reference evidence="4" key="1">
    <citation type="submission" date="2020-05" db="EMBL/GenBank/DDBJ databases">
        <title>Phylogenomic resolution of chytrid fungi.</title>
        <authorList>
            <person name="Stajich J.E."/>
            <person name="Amses K."/>
            <person name="Simmons R."/>
            <person name="Seto K."/>
            <person name="Myers J."/>
            <person name="Bonds A."/>
            <person name="Quandt C.A."/>
            <person name="Barry K."/>
            <person name="Liu P."/>
            <person name="Grigoriev I."/>
            <person name="Longcore J.E."/>
            <person name="James T.Y."/>
        </authorList>
    </citation>
    <scope>NUCLEOTIDE SEQUENCE</scope>
    <source>
        <strain evidence="4">JEL0379</strain>
    </source>
</reference>
<dbReference type="SMART" id="SM00369">
    <property type="entry name" value="LRR_TYP"/>
    <property type="match status" value="4"/>
</dbReference>
<keyword evidence="2" id="KW-0677">Repeat</keyword>